<protein>
    <recommendedName>
        <fullName evidence="8">SANT domain-containing protein</fullName>
    </recommendedName>
</protein>
<feature type="compositionally biased region" description="Low complexity" evidence="3">
    <location>
        <begin position="135"/>
        <end position="144"/>
    </location>
</feature>
<feature type="region of interest" description="Disordered" evidence="3">
    <location>
        <begin position="120"/>
        <end position="144"/>
    </location>
</feature>
<evidence type="ECO:0008006" key="8">
    <source>
        <dbReference type="Google" id="ProtNLM"/>
    </source>
</evidence>
<keyword evidence="2" id="KW-0539">Nucleus</keyword>
<dbReference type="EMBL" id="BDGG01000005">
    <property type="protein sequence ID" value="GAU99670.1"/>
    <property type="molecule type" value="Genomic_DNA"/>
</dbReference>
<feature type="region of interest" description="Disordered" evidence="3">
    <location>
        <begin position="469"/>
        <end position="492"/>
    </location>
</feature>
<dbReference type="Proteomes" id="UP000186922">
    <property type="component" value="Unassembled WGS sequence"/>
</dbReference>
<dbReference type="GO" id="GO:0003714">
    <property type="term" value="F:transcription corepressor activity"/>
    <property type="evidence" value="ECO:0007669"/>
    <property type="project" value="TreeGrafter"/>
</dbReference>
<feature type="region of interest" description="Disordered" evidence="3">
    <location>
        <begin position="48"/>
        <end position="105"/>
    </location>
</feature>
<evidence type="ECO:0000313" key="7">
    <source>
        <dbReference type="Proteomes" id="UP000186922"/>
    </source>
</evidence>
<dbReference type="GO" id="GO:0000122">
    <property type="term" value="P:negative regulation of transcription by RNA polymerase II"/>
    <property type="evidence" value="ECO:0007669"/>
    <property type="project" value="TreeGrafter"/>
</dbReference>
<feature type="compositionally biased region" description="Acidic residues" evidence="3">
    <location>
        <begin position="82"/>
        <end position="105"/>
    </location>
</feature>
<sequence length="524" mass="58955">MDQQEVPAGTTAQDARANGDHLTITEFILEETTAEPDYAVIKTVPVDSTELPLTPQKHAETDPTTVATEEGNPDIYQPAADEGVDDEATMEEEERNGEADDEEIDELERLGEIPLEDLLRMYGAAPSATAEEPQPSTSSLSVPEVSEEVIVPLPVKQTVEEVFPSTSKLPVEPPEVLYGQDDEDWTTSSEEGDEAHGTEEYDQKRKREREELTQFLARLSGEGSRGGDDSDESSADDDFIPVSIMQHLKREVPIGPAYQVETPEPNQHSAENVADFTDEILQWKPQLPEEDVIAYLKAAYIQERELLKKEIPPDQLEQTDVADDEEFLKELLDCSYDKDEALRRCRRNFRPGRYESSRWSEKECQDFEEAMGANSGSNWKRFTNVAAVVPTRTLKEVIEFYYRWKKSSRFEIFLAKLRFHDSKDHKVNHSLEEKVKMRLGRKRPFDAMDSTAEDQLAVSEVEKVTVEPRQKSARIMSQMNPSTSSSQNSFPSTSSFVEFEVVEVQATTGSANEDLNVPTGSTAG</sequence>
<dbReference type="PANTHER" id="PTHR10865:SF28">
    <property type="entry name" value="ELM2 DOMAIN-CONTAINING PROTEIN"/>
    <property type="match status" value="1"/>
</dbReference>
<evidence type="ECO:0000256" key="2">
    <source>
        <dbReference type="ARBA" id="ARBA00023242"/>
    </source>
</evidence>
<feature type="compositionally biased region" description="Low complexity" evidence="3">
    <location>
        <begin position="476"/>
        <end position="492"/>
    </location>
</feature>
<evidence type="ECO:0000259" key="5">
    <source>
        <dbReference type="PROSITE" id="PS51293"/>
    </source>
</evidence>
<dbReference type="GO" id="GO:0005654">
    <property type="term" value="C:nucleoplasm"/>
    <property type="evidence" value="ECO:0007669"/>
    <property type="project" value="TreeGrafter"/>
</dbReference>
<feature type="domain" description="SANT" evidence="5">
    <location>
        <begin position="354"/>
        <end position="409"/>
    </location>
</feature>
<dbReference type="SMART" id="SM00717">
    <property type="entry name" value="SANT"/>
    <property type="match status" value="1"/>
</dbReference>
<dbReference type="OrthoDB" id="5916873at2759"/>
<evidence type="ECO:0000313" key="6">
    <source>
        <dbReference type="EMBL" id="GAU99670.1"/>
    </source>
</evidence>
<feature type="region of interest" description="Disordered" evidence="3">
    <location>
        <begin position="1"/>
        <end position="20"/>
    </location>
</feature>
<dbReference type="PANTHER" id="PTHR10865">
    <property type="entry name" value="METASTASIS-ASSOCIATED PROTEIN AND MESODERM INDUCTION EARLY RESPONSE PROTEIN"/>
    <property type="match status" value="1"/>
</dbReference>
<feature type="region of interest" description="Disordered" evidence="3">
    <location>
        <begin position="163"/>
        <end position="241"/>
    </location>
</feature>
<proteinExistence type="predicted"/>
<dbReference type="STRING" id="947166.A0A1D1VFG8"/>
<gene>
    <name evidence="6" type="primary">RvY_10631-1</name>
    <name evidence="6" type="synonym">RvY_10631.1</name>
    <name evidence="6" type="ORF">RvY_10631</name>
</gene>
<comment type="caution">
    <text evidence="6">The sequence shown here is derived from an EMBL/GenBank/DDBJ whole genome shotgun (WGS) entry which is preliminary data.</text>
</comment>
<name>A0A1D1VFG8_RAMVA</name>
<dbReference type="PROSITE" id="PS51156">
    <property type="entry name" value="ELM2"/>
    <property type="match status" value="1"/>
</dbReference>
<dbReference type="GO" id="GO:0042826">
    <property type="term" value="F:histone deacetylase binding"/>
    <property type="evidence" value="ECO:0007669"/>
    <property type="project" value="TreeGrafter"/>
</dbReference>
<evidence type="ECO:0000256" key="1">
    <source>
        <dbReference type="ARBA" id="ARBA00004123"/>
    </source>
</evidence>
<dbReference type="Gene3D" id="1.10.10.60">
    <property type="entry name" value="Homeodomain-like"/>
    <property type="match status" value="1"/>
</dbReference>
<reference evidence="6 7" key="1">
    <citation type="journal article" date="2016" name="Nat. Commun.">
        <title>Extremotolerant tardigrade genome and improved radiotolerance of human cultured cells by tardigrade-unique protein.</title>
        <authorList>
            <person name="Hashimoto T."/>
            <person name="Horikawa D.D."/>
            <person name="Saito Y."/>
            <person name="Kuwahara H."/>
            <person name="Kozuka-Hata H."/>
            <person name="Shin-I T."/>
            <person name="Minakuchi Y."/>
            <person name="Ohishi K."/>
            <person name="Motoyama A."/>
            <person name="Aizu T."/>
            <person name="Enomoto A."/>
            <person name="Kondo K."/>
            <person name="Tanaka S."/>
            <person name="Hara Y."/>
            <person name="Koshikawa S."/>
            <person name="Sagara H."/>
            <person name="Miura T."/>
            <person name="Yokobori S."/>
            <person name="Miyagawa K."/>
            <person name="Suzuki Y."/>
            <person name="Kubo T."/>
            <person name="Oyama M."/>
            <person name="Kohara Y."/>
            <person name="Fujiyama A."/>
            <person name="Arakawa K."/>
            <person name="Katayama T."/>
            <person name="Toyoda A."/>
            <person name="Kunieda T."/>
        </authorList>
    </citation>
    <scope>NUCLEOTIDE SEQUENCE [LARGE SCALE GENOMIC DNA]</scope>
    <source>
        <strain evidence="6 7">YOKOZUNA-1</strain>
    </source>
</reference>
<dbReference type="AlphaFoldDB" id="A0A1D1VFG8"/>
<feature type="compositionally biased region" description="Acidic residues" evidence="3">
    <location>
        <begin position="180"/>
        <end position="193"/>
    </location>
</feature>
<dbReference type="InterPro" id="IPR009057">
    <property type="entry name" value="Homeodomain-like_sf"/>
</dbReference>
<feature type="compositionally biased region" description="Acidic residues" evidence="3">
    <location>
        <begin position="229"/>
        <end position="239"/>
    </location>
</feature>
<dbReference type="InterPro" id="IPR001005">
    <property type="entry name" value="SANT/Myb"/>
</dbReference>
<accession>A0A1D1VFG8</accession>
<keyword evidence="7" id="KW-1185">Reference proteome</keyword>
<feature type="compositionally biased region" description="Basic and acidic residues" evidence="3">
    <location>
        <begin position="194"/>
        <end position="212"/>
    </location>
</feature>
<dbReference type="InterPro" id="IPR040138">
    <property type="entry name" value="MIER/MTA"/>
</dbReference>
<dbReference type="PROSITE" id="PS51293">
    <property type="entry name" value="SANT"/>
    <property type="match status" value="1"/>
</dbReference>
<feature type="domain" description="ELM2" evidence="4">
    <location>
        <begin position="250"/>
        <end position="349"/>
    </location>
</feature>
<dbReference type="InterPro" id="IPR017884">
    <property type="entry name" value="SANT_dom"/>
</dbReference>
<organism evidence="6 7">
    <name type="scientific">Ramazzottius varieornatus</name>
    <name type="common">Water bear</name>
    <name type="synonym">Tardigrade</name>
    <dbReference type="NCBI Taxonomy" id="947166"/>
    <lineage>
        <taxon>Eukaryota</taxon>
        <taxon>Metazoa</taxon>
        <taxon>Ecdysozoa</taxon>
        <taxon>Tardigrada</taxon>
        <taxon>Eutardigrada</taxon>
        <taxon>Parachela</taxon>
        <taxon>Hypsibioidea</taxon>
        <taxon>Ramazzottiidae</taxon>
        <taxon>Ramazzottius</taxon>
    </lineage>
</organism>
<comment type="subcellular location">
    <subcellularLocation>
        <location evidence="1">Nucleus</location>
    </subcellularLocation>
</comment>
<dbReference type="InterPro" id="IPR000949">
    <property type="entry name" value="ELM2_dom"/>
</dbReference>
<evidence type="ECO:0000256" key="3">
    <source>
        <dbReference type="SAM" id="MobiDB-lite"/>
    </source>
</evidence>
<dbReference type="Pfam" id="PF01448">
    <property type="entry name" value="ELM2"/>
    <property type="match status" value="1"/>
</dbReference>
<evidence type="ECO:0000259" key="4">
    <source>
        <dbReference type="PROSITE" id="PS51156"/>
    </source>
</evidence>
<dbReference type="SUPFAM" id="SSF46689">
    <property type="entry name" value="Homeodomain-like"/>
    <property type="match status" value="1"/>
</dbReference>